<feature type="compositionally biased region" description="Polar residues" evidence="1">
    <location>
        <begin position="13"/>
        <end position="25"/>
    </location>
</feature>
<gene>
    <name evidence="3" type="ORF">ACHAWO_007261</name>
</gene>
<feature type="transmembrane region" description="Helical" evidence="2">
    <location>
        <begin position="595"/>
        <end position="616"/>
    </location>
</feature>
<organism evidence="3 4">
    <name type="scientific">Cyclotella atomus</name>
    <dbReference type="NCBI Taxonomy" id="382360"/>
    <lineage>
        <taxon>Eukaryota</taxon>
        <taxon>Sar</taxon>
        <taxon>Stramenopiles</taxon>
        <taxon>Ochrophyta</taxon>
        <taxon>Bacillariophyta</taxon>
        <taxon>Coscinodiscophyceae</taxon>
        <taxon>Thalassiosirophycidae</taxon>
        <taxon>Stephanodiscales</taxon>
        <taxon>Stephanodiscaceae</taxon>
        <taxon>Cyclotella</taxon>
    </lineage>
</organism>
<feature type="region of interest" description="Disordered" evidence="1">
    <location>
        <begin position="1"/>
        <end position="25"/>
    </location>
</feature>
<keyword evidence="2" id="KW-0812">Transmembrane</keyword>
<keyword evidence="4" id="KW-1185">Reference proteome</keyword>
<sequence>MQQTKRHARQFGDNVNPSETKQQQRVAITNPNEIDSNDENHCPNVTFEKCSVRAMVEILDARIVKGRVDADKFNAVNRQVDDTKKETRRKIMLQERRMEKMFQKNKDPMSSVGDSGDGVERRLCDDFTKEAISIDTNHRHVMRGEKEMKSNDMTTHESTTSMNQDTTTGSPSFIIQTLLLGLILYEVQLHCSDTALLLNTMMHHVRYCFEVLLRLIDSSHVISWNLLMFRLLVELRQQVFRVDGFYSWDEMLHLVFVGAFAMRGMYLAFVWARNCSGQRLQCKLHFVALMMCWLVTVPLYNKCNTESSRYCTFTSTKTMVSPRYSWVDITVMQLYKSMSAVLKSKIKGRLIKEARHAFINPFRFHGRLKKLFTIVRWAKFLAPLIGTCNKLRGHILDMMKKKGQHLTSKTAHKMWSDLVETLTSQSKQEKAVLHLQKCFRERRERKAKRRMELIASQRPNAQHIRKHLREERNISKSKLIKMEKLDSERQLRRQVSKQEKDDIVRYRQSRKQDKKRLLLSPKTAFAVGWKYVAISCVILEVSQMIFAPFLSGELKKMPLDKFLSVVLFASCDYKKASSMCATSPWKHHWLMAVHVFSRFMVPFVHAVCFFDVFVTFFTGELTSYGKLVPKPFFARYILPGIGLQLIVNPAMLAFTGSLTGSLPQLEVNVI</sequence>
<dbReference type="AlphaFoldDB" id="A0ABD3NVE7"/>
<feature type="transmembrane region" description="Helical" evidence="2">
    <location>
        <begin position="252"/>
        <end position="272"/>
    </location>
</feature>
<dbReference type="EMBL" id="JALLPJ020000935">
    <property type="protein sequence ID" value="KAL3779396.1"/>
    <property type="molecule type" value="Genomic_DNA"/>
</dbReference>
<evidence type="ECO:0000313" key="4">
    <source>
        <dbReference type="Proteomes" id="UP001530400"/>
    </source>
</evidence>
<feature type="transmembrane region" description="Helical" evidence="2">
    <location>
        <begin position="211"/>
        <end position="232"/>
    </location>
</feature>
<comment type="caution">
    <text evidence="3">The sequence shown here is derived from an EMBL/GenBank/DDBJ whole genome shotgun (WGS) entry which is preliminary data.</text>
</comment>
<accession>A0ABD3NVE7</accession>
<keyword evidence="2" id="KW-1133">Transmembrane helix</keyword>
<name>A0ABD3NVE7_9STRA</name>
<feature type="transmembrane region" description="Helical" evidence="2">
    <location>
        <begin position="636"/>
        <end position="654"/>
    </location>
</feature>
<evidence type="ECO:0000256" key="2">
    <source>
        <dbReference type="SAM" id="Phobius"/>
    </source>
</evidence>
<proteinExistence type="predicted"/>
<evidence type="ECO:0000256" key="1">
    <source>
        <dbReference type="SAM" id="MobiDB-lite"/>
    </source>
</evidence>
<keyword evidence="2" id="KW-0472">Membrane</keyword>
<reference evidence="3 4" key="1">
    <citation type="submission" date="2024-10" db="EMBL/GenBank/DDBJ databases">
        <title>Updated reference genomes for cyclostephanoid diatoms.</title>
        <authorList>
            <person name="Roberts W.R."/>
            <person name="Alverson A.J."/>
        </authorList>
    </citation>
    <scope>NUCLEOTIDE SEQUENCE [LARGE SCALE GENOMIC DNA]</scope>
    <source>
        <strain evidence="3 4">AJA010-31</strain>
    </source>
</reference>
<evidence type="ECO:0000313" key="3">
    <source>
        <dbReference type="EMBL" id="KAL3779396.1"/>
    </source>
</evidence>
<dbReference type="Proteomes" id="UP001530400">
    <property type="component" value="Unassembled WGS sequence"/>
</dbReference>
<protein>
    <submittedName>
        <fullName evidence="3">Uncharacterized protein</fullName>
    </submittedName>
</protein>